<evidence type="ECO:0000313" key="2">
    <source>
        <dbReference type="Proteomes" id="UP000006135"/>
    </source>
</evidence>
<proteinExistence type="predicted"/>
<gene>
    <name evidence="1" type="ordered locus">Atc_1876</name>
</gene>
<name>F9ZPT1_ACICS</name>
<dbReference type="Proteomes" id="UP000006135">
    <property type="component" value="Chromosome"/>
</dbReference>
<keyword evidence="2" id="KW-1185">Reference proteome</keyword>
<dbReference type="EMBL" id="CP002573">
    <property type="protein sequence ID" value="AEK58524.1"/>
    <property type="molecule type" value="Genomic_DNA"/>
</dbReference>
<dbReference type="STRING" id="990288.Atc_1876"/>
<evidence type="ECO:0000313" key="1">
    <source>
        <dbReference type="EMBL" id="AEK58524.1"/>
    </source>
</evidence>
<reference evidence="1 2" key="1">
    <citation type="journal article" date="2011" name="J. Genet. Genomics">
        <title>Unraveling the Acidithiobacillus caldus complete genome and its central metabolisms for carbon assimilation.</title>
        <authorList>
            <person name="You X.Y."/>
            <person name="Guo X."/>
            <person name="Zheng H.J."/>
            <person name="Zhang M.J."/>
            <person name="Liu L.J."/>
            <person name="Zhu Y.Q."/>
            <person name="Zhu B."/>
            <person name="Wang S.Y."/>
            <person name="Zhao G.P."/>
            <person name="Poetsch A."/>
            <person name="Jiang C.Y."/>
            <person name="Liu S.J."/>
        </authorList>
    </citation>
    <scope>NUCLEOTIDE SEQUENCE [LARGE SCALE GENOMIC DNA]</scope>
    <source>
        <strain evidence="1 2">SM-1</strain>
    </source>
</reference>
<dbReference type="HOGENOM" id="CLU_3428069_0_0_6"/>
<protein>
    <submittedName>
        <fullName evidence="1">Uncharacterized protein</fullName>
    </submittedName>
</protein>
<dbReference type="AlphaFoldDB" id="F9ZPT1"/>
<sequence length="20" mass="2469">MTRRMITYYKSRARPIPKTV</sequence>
<organism evidence="1 2">
    <name type="scientific">Acidithiobacillus caldus (strain SM-1)</name>
    <dbReference type="NCBI Taxonomy" id="990288"/>
    <lineage>
        <taxon>Bacteria</taxon>
        <taxon>Pseudomonadati</taxon>
        <taxon>Pseudomonadota</taxon>
        <taxon>Acidithiobacillia</taxon>
        <taxon>Acidithiobacillales</taxon>
        <taxon>Acidithiobacillaceae</taxon>
        <taxon>Acidithiobacillus</taxon>
    </lineage>
</organism>
<dbReference type="KEGG" id="acu:Atc_1876"/>
<accession>F9ZPT1</accession>